<dbReference type="OMA" id="HESACEQ"/>
<dbReference type="Proteomes" id="UP000751190">
    <property type="component" value="Unassembled WGS sequence"/>
</dbReference>
<name>A0A8J5X609_DIALT</name>
<dbReference type="Gene3D" id="3.40.50.150">
    <property type="entry name" value="Vaccinia Virus protein VP39"/>
    <property type="match status" value="1"/>
</dbReference>
<sequence>MLALATSLLAGAAGAACTACARWQPVPADARLPAACTRVDECAPALAALRARSAARAAGRYGEADAIRARLLGGAFELEDARDGATLWRRAARLPAAALRAPLAPRKRTVRELVALASSPDDAARAALAATSVAQLAQAAAAVIAETLAVGTPTTDARACADELARSARARMSAGAPELHGRKAADAAFSFALAGVVDARVFVSLADALDVELRRLGDTQPVGVLLALAEKLALAALPGSHAVFGTLAQLVRNGAQSGRFAVPADSTGARLLECARVELLDERPLLWLARHARRQRKRTRADTPVVPARTATAAERLVAARGRPVVLDLGCGFGISALGLAADAASRARDGGACAADGAQRACALPVATLLDAQPILVGCDLNGGAIAFAAAAAVRLGLAPRVSFNTASATDALASALRTCGDEEALGLLIQFPTPFRDEEDGGTLVDEPPGLSDESAPAHVRDEVPSAFRGNAQLPGRDGFMANDTLVRAAVDAVASRRARARGGSFLYVSSNVEDVAIEMRAAVERAARGRLRAVGASELLQPSASAERGETAAADPRTVFADLPIGTLRQAKHAQRGGERAHGAGWLPASPLPRRARSETEVLCGLEGKPVFRCLFVPVGGE</sequence>
<evidence type="ECO:0008006" key="4">
    <source>
        <dbReference type="Google" id="ProtNLM"/>
    </source>
</evidence>
<evidence type="ECO:0000313" key="2">
    <source>
        <dbReference type="EMBL" id="KAG8458609.1"/>
    </source>
</evidence>
<organism evidence="2 3">
    <name type="scientific">Diacronema lutheri</name>
    <name type="common">Unicellular marine alga</name>
    <name type="synonym">Monochrysis lutheri</name>
    <dbReference type="NCBI Taxonomy" id="2081491"/>
    <lineage>
        <taxon>Eukaryota</taxon>
        <taxon>Haptista</taxon>
        <taxon>Haptophyta</taxon>
        <taxon>Pavlovophyceae</taxon>
        <taxon>Pavlovales</taxon>
        <taxon>Pavlovaceae</taxon>
        <taxon>Diacronema</taxon>
    </lineage>
</organism>
<dbReference type="GO" id="GO:0004812">
    <property type="term" value="F:aminoacyl-tRNA ligase activity"/>
    <property type="evidence" value="ECO:0007669"/>
    <property type="project" value="InterPro"/>
</dbReference>
<gene>
    <name evidence="2" type="ORF">KFE25_008406</name>
</gene>
<protein>
    <recommendedName>
        <fullName evidence="4">Methyltransferase domain-containing protein</fullName>
    </recommendedName>
</protein>
<dbReference type="SUPFAM" id="SSF47323">
    <property type="entry name" value="Anticodon-binding domain of a subclass of class I aminoacyl-tRNA synthetases"/>
    <property type="match status" value="1"/>
</dbReference>
<dbReference type="EMBL" id="JAGTXO010000049">
    <property type="protein sequence ID" value="KAG8458609.1"/>
    <property type="molecule type" value="Genomic_DNA"/>
</dbReference>
<feature type="chain" id="PRO_5035252683" description="Methyltransferase domain-containing protein" evidence="1">
    <location>
        <begin position="16"/>
        <end position="625"/>
    </location>
</feature>
<accession>A0A8J5X609</accession>
<dbReference type="InterPro" id="IPR009080">
    <property type="entry name" value="tRNAsynth_Ia_anticodon-bd"/>
</dbReference>
<dbReference type="GO" id="GO:0005524">
    <property type="term" value="F:ATP binding"/>
    <property type="evidence" value="ECO:0007669"/>
    <property type="project" value="InterPro"/>
</dbReference>
<dbReference type="SUPFAM" id="SSF53335">
    <property type="entry name" value="S-adenosyl-L-methionine-dependent methyltransferases"/>
    <property type="match status" value="1"/>
</dbReference>
<evidence type="ECO:0000256" key="1">
    <source>
        <dbReference type="SAM" id="SignalP"/>
    </source>
</evidence>
<dbReference type="OrthoDB" id="47276at2759"/>
<dbReference type="InterPro" id="IPR029063">
    <property type="entry name" value="SAM-dependent_MTases_sf"/>
</dbReference>
<keyword evidence="3" id="KW-1185">Reference proteome</keyword>
<dbReference type="GO" id="GO:0006418">
    <property type="term" value="P:tRNA aminoacylation for protein translation"/>
    <property type="evidence" value="ECO:0007669"/>
    <property type="project" value="InterPro"/>
</dbReference>
<comment type="caution">
    <text evidence="2">The sequence shown here is derived from an EMBL/GenBank/DDBJ whole genome shotgun (WGS) entry which is preliminary data.</text>
</comment>
<dbReference type="AlphaFoldDB" id="A0A8J5X609"/>
<proteinExistence type="predicted"/>
<evidence type="ECO:0000313" key="3">
    <source>
        <dbReference type="Proteomes" id="UP000751190"/>
    </source>
</evidence>
<dbReference type="Gene3D" id="1.20.120.1910">
    <property type="entry name" value="Cysteine-tRNA ligase, C-terminal anti-codon recognition domain"/>
    <property type="match status" value="1"/>
</dbReference>
<reference evidence="2" key="1">
    <citation type="submission" date="2021-05" db="EMBL/GenBank/DDBJ databases">
        <title>The genome of the haptophyte Pavlova lutheri (Diacronema luteri, Pavlovales) - a model for lipid biosynthesis in eukaryotic algae.</title>
        <authorList>
            <person name="Hulatt C.J."/>
            <person name="Posewitz M.C."/>
        </authorList>
    </citation>
    <scope>NUCLEOTIDE SEQUENCE</scope>
    <source>
        <strain evidence="2">NIVA-4/92</strain>
    </source>
</reference>
<feature type="signal peptide" evidence="1">
    <location>
        <begin position="1"/>
        <end position="15"/>
    </location>
</feature>
<keyword evidence="1" id="KW-0732">Signal</keyword>